<protein>
    <submittedName>
        <fullName evidence="1">Uncharacterized protein</fullName>
    </submittedName>
</protein>
<proteinExistence type="predicted"/>
<dbReference type="Proteomes" id="UP000768646">
    <property type="component" value="Unassembled WGS sequence"/>
</dbReference>
<dbReference type="EMBL" id="JABTEG010000001">
    <property type="protein sequence ID" value="KAG4306469.1"/>
    <property type="molecule type" value="Genomic_DNA"/>
</dbReference>
<evidence type="ECO:0000313" key="2">
    <source>
        <dbReference type="Proteomes" id="UP000768646"/>
    </source>
</evidence>
<reference evidence="1 2" key="1">
    <citation type="journal article" date="2021" name="Commun. Biol.">
        <title>Genomic insights into the host specific adaptation of the Pneumocystis genus.</title>
        <authorList>
            <person name="Cisse O.H."/>
            <person name="Ma L."/>
            <person name="Dekker J.P."/>
            <person name="Khil P.P."/>
            <person name="Youn J.-H."/>
            <person name="Brenchley J.M."/>
            <person name="Blair R."/>
            <person name="Pahar B."/>
            <person name="Chabe M."/>
            <person name="Van Rompay K.K.A."/>
            <person name="Keesler R."/>
            <person name="Sukura A."/>
            <person name="Hirsch V."/>
            <person name="Kutty G."/>
            <person name="Liu Y."/>
            <person name="Peng L."/>
            <person name="Chen J."/>
            <person name="Song J."/>
            <person name="Weissenbacher-Lang C."/>
            <person name="Xu J."/>
            <person name="Upham N.S."/>
            <person name="Stajich J.E."/>
            <person name="Cuomo C.A."/>
            <person name="Cushion M.T."/>
            <person name="Kovacs J.A."/>
        </authorList>
    </citation>
    <scope>NUCLEOTIDE SEQUENCE [LARGE SCALE GENOMIC DNA]</scope>
    <source>
        <strain evidence="1 2">RABM</strain>
    </source>
</reference>
<keyword evidence="2" id="KW-1185">Reference proteome</keyword>
<gene>
    <name evidence="1" type="ORF">PORY_000457</name>
</gene>
<sequence>MKKQSFFTAEKFKISKIISRNVLSVFFREKTTFISDFLSPTTSWKLDQILSPYLRNSPDISRFKQGNILPAGYNYLYFSKCEPEECLAKDGGDKLYVPSVNWNRRLWAKGSLEYTKKDTLWPLRMGYPAICIETAKKVDQECNKNSTVSVWIHKEIAPLDEKEKVREIFLRERTCMVYQLQEKTEKKVVQRQKKTWIPEFSLSITPSQVLLFRYSALTFNTHRIHYDYLYLKEEKYKNLLVQGSLSVVFLLELLRQHVSPKLSLKSFYYTIQRPLYADSTYKLCGRRLKKLSGIQYILWIESDDLLHVRGTAEMW</sequence>
<comment type="caution">
    <text evidence="1">The sequence shown here is derived from an EMBL/GenBank/DDBJ whole genome shotgun (WGS) entry which is preliminary data.</text>
</comment>
<evidence type="ECO:0000313" key="1">
    <source>
        <dbReference type="EMBL" id="KAG4306469.1"/>
    </source>
</evidence>
<organism evidence="1 2">
    <name type="scientific">Pneumocystis oryctolagi</name>
    <dbReference type="NCBI Taxonomy" id="42067"/>
    <lineage>
        <taxon>Eukaryota</taxon>
        <taxon>Fungi</taxon>
        <taxon>Dikarya</taxon>
        <taxon>Ascomycota</taxon>
        <taxon>Taphrinomycotina</taxon>
        <taxon>Pneumocystomycetes</taxon>
        <taxon>Pneumocystaceae</taxon>
        <taxon>Pneumocystis</taxon>
    </lineage>
</organism>
<accession>A0ACB7CJI7</accession>
<name>A0ACB7CJI7_9ASCO</name>